<dbReference type="InterPro" id="IPR013815">
    <property type="entry name" value="ATP_grasp_subdomain_1"/>
</dbReference>
<comment type="caution">
    <text evidence="5">The sequence shown here is derived from an EMBL/GenBank/DDBJ whole genome shotgun (WGS) entry which is preliminary data.</text>
</comment>
<dbReference type="Proteomes" id="UP000580568">
    <property type="component" value="Unassembled WGS sequence"/>
</dbReference>
<evidence type="ECO:0000256" key="1">
    <source>
        <dbReference type="ARBA" id="ARBA00022741"/>
    </source>
</evidence>
<evidence type="ECO:0000313" key="6">
    <source>
        <dbReference type="Proteomes" id="UP000580568"/>
    </source>
</evidence>
<accession>A0A6V8SA18</accession>
<dbReference type="Gene3D" id="3.30.470.20">
    <property type="entry name" value="ATP-grasp fold, B domain"/>
    <property type="match status" value="1"/>
</dbReference>
<evidence type="ECO:0008006" key="7">
    <source>
        <dbReference type="Google" id="ProtNLM"/>
    </source>
</evidence>
<dbReference type="Pfam" id="PF00391">
    <property type="entry name" value="PEP-utilizers"/>
    <property type="match status" value="1"/>
</dbReference>
<evidence type="ECO:0000256" key="2">
    <source>
        <dbReference type="ARBA" id="ARBA00022840"/>
    </source>
</evidence>
<name>A0A6V8SA18_9CLOT</name>
<dbReference type="NCBIfam" id="NF004878">
    <property type="entry name" value="PRK06241.1-3"/>
    <property type="match status" value="1"/>
</dbReference>
<dbReference type="Gene3D" id="3.50.30.10">
    <property type="entry name" value="Phosphohistidine domain"/>
    <property type="match status" value="1"/>
</dbReference>
<evidence type="ECO:0000313" key="5">
    <source>
        <dbReference type="EMBL" id="GFP74099.1"/>
    </source>
</evidence>
<dbReference type="FunFam" id="3.30.1490.20:FF:000010">
    <property type="entry name" value="Phosphoenolpyruvate synthase"/>
    <property type="match status" value="1"/>
</dbReference>
<dbReference type="Pfam" id="PF01326">
    <property type="entry name" value="PPDK_N"/>
    <property type="match status" value="1"/>
</dbReference>
<feature type="domain" description="PEP-utilising enzyme mobile" evidence="3">
    <location>
        <begin position="810"/>
        <end position="880"/>
    </location>
</feature>
<dbReference type="Gene3D" id="3.30.1490.20">
    <property type="entry name" value="ATP-grasp fold, A domain"/>
    <property type="match status" value="1"/>
</dbReference>
<dbReference type="AlphaFoldDB" id="A0A6V8SA18"/>
<proteinExistence type="predicted"/>
<dbReference type="NCBIfam" id="NF004877">
    <property type="entry name" value="PRK06241.1-2"/>
    <property type="match status" value="1"/>
</dbReference>
<dbReference type="EMBL" id="BLZR01000001">
    <property type="protein sequence ID" value="GFP74099.1"/>
    <property type="molecule type" value="Genomic_DNA"/>
</dbReference>
<feature type="domain" description="Pyruvate phosphate dikinase AMP/ATP-binding" evidence="4">
    <location>
        <begin position="17"/>
        <end position="313"/>
    </location>
</feature>
<keyword evidence="2" id="KW-0067">ATP-binding</keyword>
<dbReference type="PANTHER" id="PTHR43615:SF1">
    <property type="entry name" value="PPDK_N DOMAIN-CONTAINING PROTEIN"/>
    <property type="match status" value="1"/>
</dbReference>
<dbReference type="RefSeq" id="WP_183275684.1">
    <property type="nucleotide sequence ID" value="NZ_BLZR01000001.1"/>
</dbReference>
<dbReference type="InterPro" id="IPR002192">
    <property type="entry name" value="PPDK_AMP/ATP-bd"/>
</dbReference>
<dbReference type="SUPFAM" id="SSF52009">
    <property type="entry name" value="Phosphohistidine domain"/>
    <property type="match status" value="1"/>
</dbReference>
<dbReference type="InterPro" id="IPR036637">
    <property type="entry name" value="Phosphohistidine_dom_sf"/>
</dbReference>
<reference evidence="5 6" key="1">
    <citation type="submission" date="2020-07" db="EMBL/GenBank/DDBJ databases">
        <title>A new beta-1,3-glucan-decomposing anaerobic bacterium isolated from anoxic soil subjected to biological soil disinfestation.</title>
        <authorList>
            <person name="Ueki A."/>
            <person name="Tonouchi A."/>
        </authorList>
    </citation>
    <scope>NUCLEOTIDE SEQUENCE [LARGE SCALE GENOMIC DNA]</scope>
    <source>
        <strain evidence="5 6">TW1</strain>
    </source>
</reference>
<dbReference type="GO" id="GO:0016301">
    <property type="term" value="F:kinase activity"/>
    <property type="evidence" value="ECO:0007669"/>
    <property type="project" value="InterPro"/>
</dbReference>
<dbReference type="SUPFAM" id="SSF56059">
    <property type="entry name" value="Glutathione synthetase ATP-binding domain-like"/>
    <property type="match status" value="1"/>
</dbReference>
<sequence length="890" mass="99956">MKNYVLRFEEIDKTYLPYVGGKGANLGEMTKAGFPVPQGFCVTTYAYKTFTSKSEEMKRFFRELDKLNPDDLDQISNLGKSIRQHLNSIEMPEDIKSSILNAWRGNGSNKAYAVRSSATAEDLPTASFAGQQDTYLNICGEKELLKAIQNCWASLFTDRAISYRAKNKFDHRLVLLSVVIQEMVFPDVSGIAFTADPITGRRKTVSIDASFGLGEALVSGLVTADLYQVRYGKVIKKQISKKKLAIYSVPEGGTIQKDIPLEKQEMQALPDDRIVELASLAQKIEAHYGLEQDIEWGFVQDKFYILQSRPITSLYPLPSVSDERFHAYISFGHIQMMTDAMKPLAISLLSNVVNFIRDNPYSSENNIIIASGGRAFADITAPLLLKPSRKLLLKVSKGMDESMSAALSEVTRREEFLKLSLQRDNVLKTFRKAAPIIIPVMLRVANNLFIKNPVKARDNVNLLIEEIVRENEIKISNSKGTDRIRNIRQGMGNMMPAVLSKVPVYLIAAVLAAKALEESLNKQVGDKRSAYLLSKLNKSLPGNVTTELGLELGDIADNIRKYPEVIEYLQRASKFNFYEELVKVDGGPEFQAQFNSFLKKYGMRGSGEIDITKPRWNEDPTQLIPSIISHVRTTRPGEHREKYNQGIVEATQAEEEILMQFKSLKRIKIKRLVKLYRNLMGMREHHKFAVVKLLNIYKRAILEEARSFVQRGILEDEEDIFYLTLEEIIELEEGTFSNNIKDFIVERKKQHEVNKDKNPPRVMTSEGEIIVGKSRDVIVPEGALSGTPVSVGVIEGIARVVVRLEEAKLNPGEILVAPYTDPAWTPLFTSAVGLVTEVGGMMTHGSVVAREYGIPAVVGIEKVTEIIKDGDYIRVNGTDGFVQILKTKKR</sequence>
<evidence type="ECO:0000259" key="3">
    <source>
        <dbReference type="Pfam" id="PF00391"/>
    </source>
</evidence>
<dbReference type="PANTHER" id="PTHR43615">
    <property type="entry name" value="PHOSPHOENOLPYRUVATE SYNTHASE-RELATED"/>
    <property type="match status" value="1"/>
</dbReference>
<dbReference type="InterPro" id="IPR008279">
    <property type="entry name" value="PEP-util_enz_mobile_dom"/>
</dbReference>
<gene>
    <name evidence="5" type="ORF">bsdtw1_00138</name>
</gene>
<organism evidence="5 6">
    <name type="scientific">Clostridium fungisolvens</name>
    <dbReference type="NCBI Taxonomy" id="1604897"/>
    <lineage>
        <taxon>Bacteria</taxon>
        <taxon>Bacillati</taxon>
        <taxon>Bacillota</taxon>
        <taxon>Clostridia</taxon>
        <taxon>Eubacteriales</taxon>
        <taxon>Clostridiaceae</taxon>
        <taxon>Clostridium</taxon>
    </lineage>
</organism>
<protein>
    <recommendedName>
        <fullName evidence="7">Phosphoenolpyruvate synthase</fullName>
    </recommendedName>
</protein>
<evidence type="ECO:0000259" key="4">
    <source>
        <dbReference type="Pfam" id="PF01326"/>
    </source>
</evidence>
<keyword evidence="1" id="KW-0547">Nucleotide-binding</keyword>
<keyword evidence="6" id="KW-1185">Reference proteome</keyword>
<dbReference type="InterPro" id="IPR051549">
    <property type="entry name" value="PEP_Utilizing_Enz"/>
</dbReference>
<dbReference type="GO" id="GO:0005524">
    <property type="term" value="F:ATP binding"/>
    <property type="evidence" value="ECO:0007669"/>
    <property type="project" value="UniProtKB-KW"/>
</dbReference>